<feature type="signal peptide" evidence="1">
    <location>
        <begin position="1"/>
        <end position="17"/>
    </location>
</feature>
<organism evidence="2 3">
    <name type="scientific">Stenotrophomonas maltophilia</name>
    <name type="common">Pseudomonas maltophilia</name>
    <name type="synonym">Xanthomonas maltophilia</name>
    <dbReference type="NCBI Taxonomy" id="40324"/>
    <lineage>
        <taxon>Bacteria</taxon>
        <taxon>Pseudomonadati</taxon>
        <taxon>Pseudomonadota</taxon>
        <taxon>Gammaproteobacteria</taxon>
        <taxon>Lysobacterales</taxon>
        <taxon>Lysobacteraceae</taxon>
        <taxon>Stenotrophomonas</taxon>
        <taxon>Stenotrophomonas maltophilia group</taxon>
    </lineage>
</organism>
<dbReference type="EMBL" id="SRYW01000015">
    <property type="protein sequence ID" value="TGY32618.1"/>
    <property type="molecule type" value="Genomic_DNA"/>
</dbReference>
<proteinExistence type="predicted"/>
<comment type="caution">
    <text evidence="2">The sequence shown here is derived from an EMBL/GenBank/DDBJ whole genome shotgun (WGS) entry which is preliminary data.</text>
</comment>
<reference evidence="2 3" key="1">
    <citation type="submission" date="2019-04" db="EMBL/GenBank/DDBJ databases">
        <title>Microbes associate with the intestines of laboratory mice.</title>
        <authorList>
            <person name="Navarre W."/>
            <person name="Wong E."/>
            <person name="Huang K."/>
            <person name="Tropini C."/>
            <person name="Ng K."/>
            <person name="Yu B."/>
        </authorList>
    </citation>
    <scope>NUCLEOTIDE SEQUENCE [LARGE SCALE GENOMIC DNA]</scope>
    <source>
        <strain evidence="2 3">NM62_B4-13</strain>
    </source>
</reference>
<evidence type="ECO:0000313" key="2">
    <source>
        <dbReference type="EMBL" id="TGY32618.1"/>
    </source>
</evidence>
<accession>A0A4S2CUM3</accession>
<evidence type="ECO:0000256" key="1">
    <source>
        <dbReference type="SAM" id="SignalP"/>
    </source>
</evidence>
<dbReference type="OrthoDB" id="8757135at2"/>
<feature type="chain" id="PRO_5020430847" evidence="1">
    <location>
        <begin position="18"/>
        <end position="149"/>
    </location>
</feature>
<sequence length="149" mass="16775">MYIALATSLLLALAVAAAPPQLEDYPVELTRIDHFAPTRPPHDGVTWKMDMYLRGDGQDGDLDFADRFTVYLAGCGSGCIEYVLIDRVSGEVHPGQTLNNGRLAHRRDSRLLIVTQNDGYGHPDRIEYLLWTGERLERIAYEERAFVPD</sequence>
<dbReference type="AlphaFoldDB" id="A0A4S2CUM3"/>
<name>A0A4S2CUM3_STEMA</name>
<protein>
    <submittedName>
        <fullName evidence="2">Uncharacterized protein</fullName>
    </submittedName>
</protein>
<dbReference type="RefSeq" id="WP_017357637.1">
    <property type="nucleotide sequence ID" value="NZ_SRYW01000015.1"/>
</dbReference>
<dbReference type="Proteomes" id="UP000306631">
    <property type="component" value="Unassembled WGS sequence"/>
</dbReference>
<gene>
    <name evidence="2" type="ORF">E5352_15680</name>
</gene>
<evidence type="ECO:0000313" key="3">
    <source>
        <dbReference type="Proteomes" id="UP000306631"/>
    </source>
</evidence>
<keyword evidence="1" id="KW-0732">Signal</keyword>